<dbReference type="Pfam" id="PF02826">
    <property type="entry name" value="2-Hacid_dh_C"/>
    <property type="match status" value="2"/>
</dbReference>
<reference evidence="5" key="1">
    <citation type="submission" date="2019-06" db="EMBL/GenBank/DDBJ databases">
        <authorList>
            <person name="Broberg M."/>
        </authorList>
    </citation>
    <scope>NUCLEOTIDE SEQUENCE [LARGE SCALE GENOMIC DNA]</scope>
</reference>
<dbReference type="PROSITE" id="PS00065">
    <property type="entry name" value="D_2_HYDROXYACID_DH_1"/>
    <property type="match status" value="1"/>
</dbReference>
<keyword evidence="1" id="KW-0560">Oxidoreductase</keyword>
<reference evidence="4 5" key="2">
    <citation type="submission" date="2021-10" db="EMBL/GenBank/DDBJ databases">
        <authorList>
            <person name="Piombo E."/>
        </authorList>
    </citation>
    <scope>NUCLEOTIDE SEQUENCE [LARGE SCALE GENOMIC DNA]</scope>
</reference>
<dbReference type="EMBL" id="CABFNO020001454">
    <property type="protein sequence ID" value="CAG9988780.1"/>
    <property type="molecule type" value="Genomic_DNA"/>
</dbReference>
<dbReference type="OrthoDB" id="298012at2759"/>
<sequence>MSLSEVLLIITPFTPAESWIQTLKGKVQNLTVHVYPTEMYATEIPKSVPAEVWAEVTALYTWKAFPTRELAPKLDYVQLHSAGCNQILGLPLFEETDISFSTSNGVHPPQIAEWVFSSFLGFQHHFLEHLENQRQNKWVDPEHDEDVEDAVGLRVGILGYGAVGRQVARVAKAFGMDVFAYTLHERATPESCKHNGFTEPNLGDPQGEFPSKWYHGKAQLNEFLGANLDLLVITLPQTPQTINMIRKEQFQILSKRKAFISNVGRGAIVNHDDLVDALDAGLVRGAALDVTEPEPLNEGSKLWGYKNVVITPHCAGNSNHFNERTFKILTYNIERRANGQEVVNKVSKSLGY</sequence>
<feature type="domain" description="D-isomer specific 2-hydroxyacid dehydrogenase NAD-binding" evidence="3">
    <location>
        <begin position="219"/>
        <end position="315"/>
    </location>
</feature>
<gene>
    <name evidence="4" type="ORF">CBYS24578_00014191</name>
</gene>
<comment type="caution">
    <text evidence="4">The sequence shown here is derived from an EMBL/GenBank/DDBJ whole genome shotgun (WGS) entry which is preliminary data.</text>
</comment>
<keyword evidence="2" id="KW-0520">NAD</keyword>
<evidence type="ECO:0000313" key="5">
    <source>
        <dbReference type="Proteomes" id="UP000754883"/>
    </source>
</evidence>
<evidence type="ECO:0000313" key="4">
    <source>
        <dbReference type="EMBL" id="CAG9988780.1"/>
    </source>
</evidence>
<dbReference type="GO" id="GO:0016491">
    <property type="term" value="F:oxidoreductase activity"/>
    <property type="evidence" value="ECO:0007669"/>
    <property type="project" value="UniProtKB-KW"/>
</dbReference>
<dbReference type="PANTHER" id="PTHR43333:SF1">
    <property type="entry name" value="D-ISOMER SPECIFIC 2-HYDROXYACID DEHYDROGENASE NAD-BINDING DOMAIN-CONTAINING PROTEIN"/>
    <property type="match status" value="1"/>
</dbReference>
<feature type="domain" description="D-isomer specific 2-hydroxyacid dehydrogenase NAD-binding" evidence="3">
    <location>
        <begin position="119"/>
        <end position="197"/>
    </location>
</feature>
<keyword evidence="5" id="KW-1185">Reference proteome</keyword>
<dbReference type="AlphaFoldDB" id="A0A9N9Y3E6"/>
<evidence type="ECO:0000256" key="2">
    <source>
        <dbReference type="ARBA" id="ARBA00023027"/>
    </source>
</evidence>
<evidence type="ECO:0000259" key="3">
    <source>
        <dbReference type="Pfam" id="PF02826"/>
    </source>
</evidence>
<protein>
    <recommendedName>
        <fullName evidence="3">D-isomer specific 2-hydroxyacid dehydrogenase NAD-binding domain-containing protein</fullName>
    </recommendedName>
</protein>
<dbReference type="PANTHER" id="PTHR43333">
    <property type="entry name" value="2-HACID_DH_C DOMAIN-CONTAINING PROTEIN"/>
    <property type="match status" value="1"/>
</dbReference>
<dbReference type="SUPFAM" id="SSF51735">
    <property type="entry name" value="NAD(P)-binding Rossmann-fold domains"/>
    <property type="match status" value="1"/>
</dbReference>
<proteinExistence type="predicted"/>
<dbReference type="InterPro" id="IPR029752">
    <property type="entry name" value="D-isomer_DH_CS1"/>
</dbReference>
<name>A0A9N9Y3E6_9HYPO</name>
<organism evidence="4 5">
    <name type="scientific">Clonostachys byssicola</name>
    <dbReference type="NCBI Taxonomy" id="160290"/>
    <lineage>
        <taxon>Eukaryota</taxon>
        <taxon>Fungi</taxon>
        <taxon>Dikarya</taxon>
        <taxon>Ascomycota</taxon>
        <taxon>Pezizomycotina</taxon>
        <taxon>Sordariomycetes</taxon>
        <taxon>Hypocreomycetidae</taxon>
        <taxon>Hypocreales</taxon>
        <taxon>Bionectriaceae</taxon>
        <taxon>Clonostachys</taxon>
    </lineage>
</organism>
<accession>A0A9N9Y3E6</accession>
<dbReference type="Gene3D" id="3.40.50.720">
    <property type="entry name" value="NAD(P)-binding Rossmann-like Domain"/>
    <property type="match status" value="2"/>
</dbReference>
<dbReference type="GO" id="GO:0051287">
    <property type="term" value="F:NAD binding"/>
    <property type="evidence" value="ECO:0007669"/>
    <property type="project" value="InterPro"/>
</dbReference>
<evidence type="ECO:0000256" key="1">
    <source>
        <dbReference type="ARBA" id="ARBA00023002"/>
    </source>
</evidence>
<dbReference type="Proteomes" id="UP000754883">
    <property type="component" value="Unassembled WGS sequence"/>
</dbReference>
<dbReference type="InterPro" id="IPR036291">
    <property type="entry name" value="NAD(P)-bd_dom_sf"/>
</dbReference>
<dbReference type="InterPro" id="IPR006140">
    <property type="entry name" value="D-isomer_DH_NAD-bd"/>
</dbReference>